<keyword evidence="1" id="KW-0812">Transmembrane</keyword>
<evidence type="ECO:0000256" key="1">
    <source>
        <dbReference type="SAM" id="Phobius"/>
    </source>
</evidence>
<accession>A0ABV2YIY5</accession>
<dbReference type="Proteomes" id="UP001550850">
    <property type="component" value="Unassembled WGS sequence"/>
</dbReference>
<reference evidence="2 3" key="1">
    <citation type="submission" date="2024-06" db="EMBL/GenBank/DDBJ databases">
        <title>The Natural Products Discovery Center: Release of the First 8490 Sequenced Strains for Exploring Actinobacteria Biosynthetic Diversity.</title>
        <authorList>
            <person name="Kalkreuter E."/>
            <person name="Kautsar S.A."/>
            <person name="Yang D."/>
            <person name="Bader C.D."/>
            <person name="Teijaro C.N."/>
            <person name="Fluegel L."/>
            <person name="Davis C.M."/>
            <person name="Simpson J.R."/>
            <person name="Lauterbach L."/>
            <person name="Steele A.D."/>
            <person name="Gui C."/>
            <person name="Meng S."/>
            <person name="Li G."/>
            <person name="Viehrig K."/>
            <person name="Ye F."/>
            <person name="Su P."/>
            <person name="Kiefer A.F."/>
            <person name="Nichols A."/>
            <person name="Cepeda A.J."/>
            <person name="Yan W."/>
            <person name="Fan B."/>
            <person name="Jiang Y."/>
            <person name="Adhikari A."/>
            <person name="Zheng C.-J."/>
            <person name="Schuster L."/>
            <person name="Cowan T.M."/>
            <person name="Smanski M.J."/>
            <person name="Chevrette M.G."/>
            <person name="De Carvalho L.P.S."/>
            <person name="Shen B."/>
        </authorList>
    </citation>
    <scope>NUCLEOTIDE SEQUENCE [LARGE SCALE GENOMIC DNA]</scope>
    <source>
        <strain evidence="2 3">NPDC038104</strain>
    </source>
</reference>
<sequence length="259" mass="26635">MFWVFLLLAAWVLVGAACARLCRAAVVAAAVERRGADRESLTLYEAAFLAGGPGRVADLALVAMARERRLLLAHTGWATVVDPQARDAVEGAVLTAIGPGGQRRIPLVRTAAAAAETVRDLADRLVAAGLAVPERAGTVADGVRRVRRAAATVVVLGAVAVVLPGGEGGPSAGLTAAWFAAPLAMALGCLLTARLELYPYPRRASPAGRRLVLSLRRGLDGDGPDTEARALTAVALRGPAAAEEPGLRAAFTARAEGDD</sequence>
<dbReference type="InterPro" id="IPR026467">
    <property type="entry name" value="Ser/Gly_Cys_C_dom"/>
</dbReference>
<dbReference type="RefSeq" id="WP_108952357.1">
    <property type="nucleotide sequence ID" value="NZ_BEVZ01000002.1"/>
</dbReference>
<proteinExistence type="predicted"/>
<name>A0ABV2YIY5_9ACTN</name>
<protein>
    <submittedName>
        <fullName evidence="2">TIGR04222 domain-containing membrane protein</fullName>
    </submittedName>
</protein>
<keyword evidence="1" id="KW-0472">Membrane</keyword>
<evidence type="ECO:0000313" key="2">
    <source>
        <dbReference type="EMBL" id="MEU3555679.1"/>
    </source>
</evidence>
<gene>
    <name evidence="2" type="ORF">AB0E65_15905</name>
</gene>
<keyword evidence="3" id="KW-1185">Reference proteome</keyword>
<keyword evidence="1" id="KW-1133">Transmembrane helix</keyword>
<comment type="caution">
    <text evidence="2">The sequence shown here is derived from an EMBL/GenBank/DDBJ whole genome shotgun (WGS) entry which is preliminary data.</text>
</comment>
<evidence type="ECO:0000313" key="3">
    <source>
        <dbReference type="Proteomes" id="UP001550850"/>
    </source>
</evidence>
<feature type="transmembrane region" description="Helical" evidence="1">
    <location>
        <begin position="172"/>
        <end position="193"/>
    </location>
</feature>
<dbReference type="NCBIfam" id="TIGR04222">
    <property type="entry name" value="near_uncomplex"/>
    <property type="match status" value="1"/>
</dbReference>
<dbReference type="EMBL" id="JBEZUR010000021">
    <property type="protein sequence ID" value="MEU3555679.1"/>
    <property type="molecule type" value="Genomic_DNA"/>
</dbReference>
<organism evidence="2 3">
    <name type="scientific">Streptomyces fragilis</name>
    <dbReference type="NCBI Taxonomy" id="67301"/>
    <lineage>
        <taxon>Bacteria</taxon>
        <taxon>Bacillati</taxon>
        <taxon>Actinomycetota</taxon>
        <taxon>Actinomycetes</taxon>
        <taxon>Kitasatosporales</taxon>
        <taxon>Streptomycetaceae</taxon>
        <taxon>Streptomyces</taxon>
    </lineage>
</organism>
<feature type="transmembrane region" description="Helical" evidence="1">
    <location>
        <begin position="149"/>
        <end position="166"/>
    </location>
</feature>